<reference evidence="2 3" key="1">
    <citation type="submission" date="2010-08" db="EMBL/GenBank/DDBJ databases">
        <title>Complete sequence of Clostridium cellulovorans 743B.</title>
        <authorList>
            <consortium name="US DOE Joint Genome Institute"/>
            <person name="Lucas S."/>
            <person name="Copeland A."/>
            <person name="Lapidus A."/>
            <person name="Cheng J.-F."/>
            <person name="Bruce D."/>
            <person name="Goodwin L."/>
            <person name="Pitluck S."/>
            <person name="Chertkov O."/>
            <person name="Detter J.C."/>
            <person name="Han C."/>
            <person name="Tapia R."/>
            <person name="Land M."/>
            <person name="Hauser L."/>
            <person name="Chang Y.-J."/>
            <person name="Jeffries C."/>
            <person name="Kyrpides N."/>
            <person name="Ivanova N."/>
            <person name="Mikhailova N."/>
            <person name="Hemme C.L."/>
            <person name="Woyke T."/>
        </authorList>
    </citation>
    <scope>NUCLEOTIDE SEQUENCE [LARGE SCALE GENOMIC DNA]</scope>
    <source>
        <strain evidence="3">ATCC 35296 / DSM 3052 / OCM 3 / 743B</strain>
    </source>
</reference>
<evidence type="ECO:0000313" key="2">
    <source>
        <dbReference type="EMBL" id="ADL52905.1"/>
    </source>
</evidence>
<dbReference type="EMBL" id="CP002160">
    <property type="protein sequence ID" value="ADL52905.1"/>
    <property type="molecule type" value="Genomic_DNA"/>
</dbReference>
<dbReference type="STRING" id="573061.Clocel_3219"/>
<keyword evidence="3" id="KW-1185">Reference proteome</keyword>
<dbReference type="RefSeq" id="WP_013291834.1">
    <property type="nucleotide sequence ID" value="NC_014393.1"/>
</dbReference>
<dbReference type="HOGENOM" id="CLU_1018213_0_0_9"/>
<organism evidence="2 3">
    <name type="scientific">Clostridium cellulovorans (strain ATCC 35296 / DSM 3052 / OCM 3 / 743B)</name>
    <dbReference type="NCBI Taxonomy" id="573061"/>
    <lineage>
        <taxon>Bacteria</taxon>
        <taxon>Bacillati</taxon>
        <taxon>Bacillota</taxon>
        <taxon>Clostridia</taxon>
        <taxon>Eubacteriales</taxon>
        <taxon>Clostridiaceae</taxon>
        <taxon>Clostridium</taxon>
    </lineage>
</organism>
<evidence type="ECO:0000313" key="3">
    <source>
        <dbReference type="Proteomes" id="UP000002730"/>
    </source>
</evidence>
<dbReference type="KEGG" id="ccb:Clocel_3219"/>
<feature type="region of interest" description="Disordered" evidence="1">
    <location>
        <begin position="220"/>
        <end position="273"/>
    </location>
</feature>
<protein>
    <submittedName>
        <fullName evidence="2">Uncharacterized protein</fullName>
    </submittedName>
</protein>
<accession>D9SUF0</accession>
<name>D9SUF0_CLOC7</name>
<feature type="compositionally biased region" description="Basic residues" evidence="1">
    <location>
        <begin position="239"/>
        <end position="252"/>
    </location>
</feature>
<gene>
    <name evidence="2" type="ordered locus">Clocel_3219</name>
</gene>
<dbReference type="AlphaFoldDB" id="D9SUF0"/>
<dbReference type="Proteomes" id="UP000002730">
    <property type="component" value="Chromosome"/>
</dbReference>
<feature type="compositionally biased region" description="Basic and acidic residues" evidence="1">
    <location>
        <begin position="226"/>
        <end position="238"/>
    </location>
</feature>
<evidence type="ECO:0000256" key="1">
    <source>
        <dbReference type="SAM" id="MobiDB-lite"/>
    </source>
</evidence>
<proteinExistence type="predicted"/>
<sequence length="273" mass="31457">MSSLSGDRMEYEEIIGEDLKKRTISYLKLYNSEDYLKGLISYLKKRGYGYIVNEIEKVVENNKENSVEEILKLLIDVDLIDKPRININNGFEKKSRILYKQAKGLELRREIIITSYNYPLKIIHIAAKNEEIVKGSCSENTVTVDIVIPSGVEKIYNVTEEIIIITNYNTEKVHFTIEAEKENHRNTKVIQGENSNSETITNSWQDTEGEDTVQVTAYITAPTEKSSLKDKEKQESSKTAKKKKSKGRKKKNTPINSVRKTLEKILFKSKKRK</sequence>